<evidence type="ECO:0000259" key="5">
    <source>
        <dbReference type="Pfam" id="PF08245"/>
    </source>
</evidence>
<dbReference type="SUPFAM" id="SSF53244">
    <property type="entry name" value="MurD-like peptide ligases, peptide-binding domain"/>
    <property type="match status" value="1"/>
</dbReference>
<dbReference type="GO" id="GO:0016881">
    <property type="term" value="F:acid-amino acid ligase activity"/>
    <property type="evidence" value="ECO:0007669"/>
    <property type="project" value="InterPro"/>
</dbReference>
<dbReference type="InterPro" id="IPR051046">
    <property type="entry name" value="MurCDEF_CellWall_CoF430Synth"/>
</dbReference>
<feature type="domain" description="Mur ligase central" evidence="5">
    <location>
        <begin position="87"/>
        <end position="279"/>
    </location>
</feature>
<dbReference type="AlphaFoldDB" id="A0A955LA05"/>
<keyword evidence="4" id="KW-1133">Transmembrane helix</keyword>
<dbReference type="Gene3D" id="3.40.1190.10">
    <property type="entry name" value="Mur-like, catalytic domain"/>
    <property type="match status" value="1"/>
</dbReference>
<evidence type="ECO:0000256" key="2">
    <source>
        <dbReference type="ARBA" id="ARBA00022741"/>
    </source>
</evidence>
<proteinExistence type="predicted"/>
<keyword evidence="1 6" id="KW-0436">Ligase</keyword>
<dbReference type="PANTHER" id="PTHR43024">
    <property type="entry name" value="UDP-N-ACETYLMURAMOYL-TRIPEPTIDE--D-ALANYL-D-ALANINE LIGASE"/>
    <property type="match status" value="1"/>
</dbReference>
<name>A0A955LA05_9BACT</name>
<keyword evidence="4" id="KW-0812">Transmembrane</keyword>
<dbReference type="EMBL" id="JAGQLH010000119">
    <property type="protein sequence ID" value="MCA9386294.1"/>
    <property type="molecule type" value="Genomic_DNA"/>
</dbReference>
<accession>A0A955LA05</accession>
<evidence type="ECO:0000256" key="1">
    <source>
        <dbReference type="ARBA" id="ARBA00022598"/>
    </source>
</evidence>
<dbReference type="Proteomes" id="UP000754563">
    <property type="component" value="Unassembled WGS sequence"/>
</dbReference>
<dbReference type="SUPFAM" id="SSF53623">
    <property type="entry name" value="MurD-like peptide ligases, catalytic domain"/>
    <property type="match status" value="1"/>
</dbReference>
<gene>
    <name evidence="6" type="ORF">KC717_06640</name>
</gene>
<dbReference type="PANTHER" id="PTHR43024:SF1">
    <property type="entry name" value="UDP-N-ACETYLMURAMOYL-TRIPEPTIDE--D-ALANYL-D-ALANINE LIGASE"/>
    <property type="match status" value="1"/>
</dbReference>
<evidence type="ECO:0000313" key="7">
    <source>
        <dbReference type="Proteomes" id="UP000754563"/>
    </source>
</evidence>
<feature type="transmembrane region" description="Helical" evidence="4">
    <location>
        <begin position="39"/>
        <end position="63"/>
    </location>
</feature>
<dbReference type="InterPro" id="IPR013221">
    <property type="entry name" value="Mur_ligase_cen"/>
</dbReference>
<evidence type="ECO:0000256" key="3">
    <source>
        <dbReference type="ARBA" id="ARBA00022840"/>
    </source>
</evidence>
<comment type="caution">
    <text evidence="6">The sequence shown here is derived from an EMBL/GenBank/DDBJ whole genome shotgun (WGS) entry which is preliminary data.</text>
</comment>
<evidence type="ECO:0000313" key="6">
    <source>
        <dbReference type="EMBL" id="MCA9386294.1"/>
    </source>
</evidence>
<feature type="transmembrane region" description="Helical" evidence="4">
    <location>
        <begin position="12"/>
        <end position="33"/>
    </location>
</feature>
<dbReference type="InterPro" id="IPR036615">
    <property type="entry name" value="Mur_ligase_C_dom_sf"/>
</dbReference>
<dbReference type="Gene3D" id="3.90.190.20">
    <property type="entry name" value="Mur ligase, C-terminal domain"/>
    <property type="match status" value="1"/>
</dbReference>
<dbReference type="Pfam" id="PF08245">
    <property type="entry name" value="Mur_ligase_M"/>
    <property type="match status" value="1"/>
</dbReference>
<protein>
    <submittedName>
        <fullName evidence="6">UDP-N-acetylmuramoyl-tripeptide--D-alanyl-D-alanine ligase</fullName>
    </submittedName>
</protein>
<keyword evidence="3" id="KW-0067">ATP-binding</keyword>
<keyword evidence="2" id="KW-0547">Nucleotide-binding</keyword>
<feature type="non-terminal residue" evidence="6">
    <location>
        <position position="1"/>
    </location>
</feature>
<dbReference type="InterPro" id="IPR036565">
    <property type="entry name" value="Mur-like_cat_sf"/>
</dbReference>
<dbReference type="GO" id="GO:0005524">
    <property type="term" value="F:ATP binding"/>
    <property type="evidence" value="ECO:0007669"/>
    <property type="project" value="UniProtKB-KW"/>
</dbReference>
<reference evidence="6" key="1">
    <citation type="submission" date="2020-04" db="EMBL/GenBank/DDBJ databases">
        <authorList>
            <person name="Zhang T."/>
        </authorList>
    </citation>
    <scope>NUCLEOTIDE SEQUENCE</scope>
    <source>
        <strain evidence="6">HKST-UBA11</strain>
    </source>
</reference>
<sequence length="436" mass="48578">RRPRISLRNGLIGIFVVGFYIIWNLIGVYQFSISLPITAFAYFSLIPLWVACGVLVTMPFAFISRKRKLYKAEKKLQQLHSLKTIGITGSYGKTTTKEMLTLLLSEKFTVVPTPGNYNTDIGIAQTILSDVTSSTDIFIAEMGAYKKGEIKKAAQLVPLDYAIVTNVGKSHIDIFGSIEEIARAKSEILDGLKDDGVGILNYDNEYTKAMGVNLSNTLTYFSIVDHNHNTKHPLLLIEDISWDDVTVKFTARFNSEKRVIMTRIVGPHNLTNLAAAMSCALSLGISLPEIQSIVKGKIFTSSHFKLHKRKNNVTIINDSYNSNPDGFTAALDFLKSHKKTSTYVVTKGIPEVSKQITTIYNSLVPHIVNTADGVITSDPILYRALKDFSPDYNVTLAKTNEQINIALETLPRKNMCILLEGRLHPDTMTKILHELF</sequence>
<organism evidence="6 7">
    <name type="scientific">Candidatus Dojkabacteria bacterium</name>
    <dbReference type="NCBI Taxonomy" id="2099670"/>
    <lineage>
        <taxon>Bacteria</taxon>
        <taxon>Candidatus Dojkabacteria</taxon>
    </lineage>
</organism>
<reference evidence="6" key="2">
    <citation type="journal article" date="2021" name="Microbiome">
        <title>Successional dynamics and alternative stable states in a saline activated sludge microbial community over 9 years.</title>
        <authorList>
            <person name="Wang Y."/>
            <person name="Ye J."/>
            <person name="Ju F."/>
            <person name="Liu L."/>
            <person name="Boyd J.A."/>
            <person name="Deng Y."/>
            <person name="Parks D.H."/>
            <person name="Jiang X."/>
            <person name="Yin X."/>
            <person name="Woodcroft B.J."/>
            <person name="Tyson G.W."/>
            <person name="Hugenholtz P."/>
            <person name="Polz M.F."/>
            <person name="Zhang T."/>
        </authorList>
    </citation>
    <scope>NUCLEOTIDE SEQUENCE</scope>
    <source>
        <strain evidence="6">HKST-UBA11</strain>
    </source>
</reference>
<evidence type="ECO:0000256" key="4">
    <source>
        <dbReference type="SAM" id="Phobius"/>
    </source>
</evidence>
<keyword evidence="4" id="KW-0472">Membrane</keyword>